<evidence type="ECO:0000313" key="1">
    <source>
        <dbReference type="Proteomes" id="UP000095283"/>
    </source>
</evidence>
<dbReference type="Gene3D" id="3.30.420.10">
    <property type="entry name" value="Ribonuclease H-like superfamily/Ribonuclease H"/>
    <property type="match status" value="1"/>
</dbReference>
<dbReference type="AlphaFoldDB" id="A0A1I7WQL6"/>
<accession>A0A1I7WQL6</accession>
<protein>
    <submittedName>
        <fullName evidence="2">Reverse transcriptase domain-containing protein</fullName>
    </submittedName>
</protein>
<organism evidence="1 2">
    <name type="scientific">Heterorhabditis bacteriophora</name>
    <name type="common">Entomopathogenic nematode worm</name>
    <dbReference type="NCBI Taxonomy" id="37862"/>
    <lineage>
        <taxon>Eukaryota</taxon>
        <taxon>Metazoa</taxon>
        <taxon>Ecdysozoa</taxon>
        <taxon>Nematoda</taxon>
        <taxon>Chromadorea</taxon>
        <taxon>Rhabditida</taxon>
        <taxon>Rhabditina</taxon>
        <taxon>Rhabditomorpha</taxon>
        <taxon>Strongyloidea</taxon>
        <taxon>Heterorhabditidae</taxon>
        <taxon>Heterorhabditis</taxon>
    </lineage>
</organism>
<proteinExistence type="predicted"/>
<dbReference type="InterPro" id="IPR036397">
    <property type="entry name" value="RNaseH_sf"/>
</dbReference>
<name>A0A1I7WQL6_HETBA</name>
<reference evidence="2" key="1">
    <citation type="submission" date="2016-11" db="UniProtKB">
        <authorList>
            <consortium name="WormBaseParasite"/>
        </authorList>
    </citation>
    <scope>IDENTIFICATION</scope>
</reference>
<sequence length="53" mass="6125">MGRTSSKISLLINYLEFSKAWNELNESVIKNLVNSMPERIFQVINRNGSCTDY</sequence>
<evidence type="ECO:0000313" key="2">
    <source>
        <dbReference type="WBParaSite" id="Hba_07437"/>
    </source>
</evidence>
<dbReference type="Proteomes" id="UP000095283">
    <property type="component" value="Unplaced"/>
</dbReference>
<keyword evidence="1" id="KW-1185">Reference proteome</keyword>
<dbReference type="GO" id="GO:0003676">
    <property type="term" value="F:nucleic acid binding"/>
    <property type="evidence" value="ECO:0007669"/>
    <property type="project" value="InterPro"/>
</dbReference>
<dbReference type="WBParaSite" id="Hba_07437">
    <property type="protein sequence ID" value="Hba_07437"/>
    <property type="gene ID" value="Hba_07437"/>
</dbReference>